<evidence type="ECO:0000313" key="2">
    <source>
        <dbReference type="EMBL" id="OGJ02184.1"/>
    </source>
</evidence>
<evidence type="ECO:0000256" key="1">
    <source>
        <dbReference type="SAM" id="Phobius"/>
    </source>
</evidence>
<dbReference type="AlphaFoldDB" id="A0A1F6Y733"/>
<comment type="caution">
    <text evidence="2">The sequence shown here is derived from an EMBL/GenBank/DDBJ whole genome shotgun (WGS) entry which is preliminary data.</text>
</comment>
<name>A0A1F6Y733_9BACT</name>
<dbReference type="Gene3D" id="3.30.700.10">
    <property type="entry name" value="Glycoprotein, Type 4 Pilin"/>
    <property type="match status" value="1"/>
</dbReference>
<accession>A0A1F6Y733</accession>
<proteinExistence type="predicted"/>
<evidence type="ECO:0000313" key="3">
    <source>
        <dbReference type="Proteomes" id="UP000178645"/>
    </source>
</evidence>
<dbReference type="PANTHER" id="PTHR30093">
    <property type="entry name" value="GENERAL SECRETION PATHWAY PROTEIN G"/>
    <property type="match status" value="1"/>
</dbReference>
<dbReference type="Proteomes" id="UP000178645">
    <property type="component" value="Unassembled WGS sequence"/>
</dbReference>
<reference evidence="2 3" key="1">
    <citation type="journal article" date="2016" name="Nat. Commun.">
        <title>Thousands of microbial genomes shed light on interconnected biogeochemical processes in an aquifer system.</title>
        <authorList>
            <person name="Anantharaman K."/>
            <person name="Brown C.T."/>
            <person name="Hug L.A."/>
            <person name="Sharon I."/>
            <person name="Castelle C.J."/>
            <person name="Probst A.J."/>
            <person name="Thomas B.C."/>
            <person name="Singh A."/>
            <person name="Wilkins M.J."/>
            <person name="Karaoz U."/>
            <person name="Brodie E.L."/>
            <person name="Williams K.H."/>
            <person name="Hubbard S.S."/>
            <person name="Banfield J.F."/>
        </authorList>
    </citation>
    <scope>NUCLEOTIDE SEQUENCE [LARGE SCALE GENOMIC DNA]</scope>
</reference>
<evidence type="ECO:0008006" key="4">
    <source>
        <dbReference type="Google" id="ProtNLM"/>
    </source>
</evidence>
<dbReference type="InterPro" id="IPR012902">
    <property type="entry name" value="N_methyl_site"/>
</dbReference>
<dbReference type="EMBL" id="MFVU01000011">
    <property type="protein sequence ID" value="OGJ02184.1"/>
    <property type="molecule type" value="Genomic_DNA"/>
</dbReference>
<dbReference type="SUPFAM" id="SSF54523">
    <property type="entry name" value="Pili subunits"/>
    <property type="match status" value="1"/>
</dbReference>
<dbReference type="NCBIfam" id="TIGR02532">
    <property type="entry name" value="IV_pilin_GFxxxE"/>
    <property type="match status" value="1"/>
</dbReference>
<keyword evidence="1" id="KW-0812">Transmembrane</keyword>
<sequence>MGKAFKTGFTLIELLVVVAIIGLASAVVFAALNSARSRSADVAIKQALNNAQKQAELYASSNDWSYNNVCVQNQVANGVSGIYPMLLNAAQQFSSIPPNVTGLAWSYTLRPAVCHNGDPAWAAMVALKNPGNSGWCVDSTGFFKETTMALGLNETVCQ</sequence>
<protein>
    <recommendedName>
        <fullName evidence="4">Type II secretion system protein GspG C-terminal domain-containing protein</fullName>
    </recommendedName>
</protein>
<feature type="transmembrane region" description="Helical" evidence="1">
    <location>
        <begin position="12"/>
        <end position="32"/>
    </location>
</feature>
<organism evidence="2 3">
    <name type="scientific">Candidatus Nomurabacteria bacterium RIFCSPLOWO2_12_FULL_44_11</name>
    <dbReference type="NCBI Taxonomy" id="1801796"/>
    <lineage>
        <taxon>Bacteria</taxon>
        <taxon>Candidatus Nomuraibacteriota</taxon>
    </lineage>
</organism>
<keyword evidence="1" id="KW-1133">Transmembrane helix</keyword>
<dbReference type="Pfam" id="PF07963">
    <property type="entry name" value="N_methyl"/>
    <property type="match status" value="1"/>
</dbReference>
<gene>
    <name evidence="2" type="ORF">A3G53_02220</name>
</gene>
<keyword evidence="1" id="KW-0472">Membrane</keyword>
<dbReference type="PROSITE" id="PS00409">
    <property type="entry name" value="PROKAR_NTER_METHYL"/>
    <property type="match status" value="1"/>
</dbReference>
<dbReference type="InterPro" id="IPR045584">
    <property type="entry name" value="Pilin-like"/>
</dbReference>